<accession>A0ABQ9TQR0</accession>
<feature type="region of interest" description="Disordered" evidence="2">
    <location>
        <begin position="72"/>
        <end position="109"/>
    </location>
</feature>
<dbReference type="CDD" id="cd00063">
    <property type="entry name" value="FN3"/>
    <property type="match status" value="1"/>
</dbReference>
<evidence type="ECO:0000256" key="2">
    <source>
        <dbReference type="SAM" id="MobiDB-lite"/>
    </source>
</evidence>
<dbReference type="PROSITE" id="PS50853">
    <property type="entry name" value="FN3"/>
    <property type="match status" value="1"/>
</dbReference>
<dbReference type="PANTHER" id="PTHR44170:SF6">
    <property type="entry name" value="CONTACTIN"/>
    <property type="match status" value="1"/>
</dbReference>
<sequence>MGTTYFAPCSWRPPPPETHNGALVGYSVRYRPLGSEDPEPKEVNDIPPTTTQILLEALEKWTEYRITTVAHTEVGPGPESSPVVVRTDEDASLGGSREASSLPKKPGAP</sequence>
<dbReference type="Gene3D" id="2.60.40.10">
    <property type="entry name" value="Immunoglobulins"/>
    <property type="match status" value="1"/>
</dbReference>
<proteinExistence type="predicted"/>
<dbReference type="EMBL" id="JASSZA010000019">
    <property type="protein sequence ID" value="KAK2087117.1"/>
    <property type="molecule type" value="Genomic_DNA"/>
</dbReference>
<name>A0ABQ9TQR0_SAGOE</name>
<evidence type="ECO:0000313" key="5">
    <source>
        <dbReference type="Proteomes" id="UP001266305"/>
    </source>
</evidence>
<dbReference type="Proteomes" id="UP001266305">
    <property type="component" value="Unassembled WGS sequence"/>
</dbReference>
<dbReference type="InterPro" id="IPR036116">
    <property type="entry name" value="FN3_sf"/>
</dbReference>
<feature type="region of interest" description="Disordered" evidence="2">
    <location>
        <begin position="1"/>
        <end position="21"/>
    </location>
</feature>
<evidence type="ECO:0000259" key="3">
    <source>
        <dbReference type="PROSITE" id="PS50853"/>
    </source>
</evidence>
<dbReference type="SUPFAM" id="SSF49265">
    <property type="entry name" value="Fibronectin type III"/>
    <property type="match status" value="1"/>
</dbReference>
<protein>
    <recommendedName>
        <fullName evidence="3">Fibronectin type-III domain-containing protein</fullName>
    </recommendedName>
</protein>
<dbReference type="Pfam" id="PF00041">
    <property type="entry name" value="fn3"/>
    <property type="match status" value="1"/>
</dbReference>
<keyword evidence="1" id="KW-1015">Disulfide bond</keyword>
<dbReference type="InterPro" id="IPR003961">
    <property type="entry name" value="FN3_dom"/>
</dbReference>
<dbReference type="PANTHER" id="PTHR44170">
    <property type="entry name" value="PROTEIN SIDEKICK"/>
    <property type="match status" value="1"/>
</dbReference>
<gene>
    <name evidence="4" type="ORF">P7K49_033024</name>
</gene>
<feature type="compositionally biased region" description="Low complexity" evidence="2">
    <location>
        <begin position="73"/>
        <end position="85"/>
    </location>
</feature>
<organism evidence="4 5">
    <name type="scientific">Saguinus oedipus</name>
    <name type="common">Cotton-top tamarin</name>
    <name type="synonym">Oedipomidas oedipus</name>
    <dbReference type="NCBI Taxonomy" id="9490"/>
    <lineage>
        <taxon>Eukaryota</taxon>
        <taxon>Metazoa</taxon>
        <taxon>Chordata</taxon>
        <taxon>Craniata</taxon>
        <taxon>Vertebrata</taxon>
        <taxon>Euteleostomi</taxon>
        <taxon>Mammalia</taxon>
        <taxon>Eutheria</taxon>
        <taxon>Euarchontoglires</taxon>
        <taxon>Primates</taxon>
        <taxon>Haplorrhini</taxon>
        <taxon>Platyrrhini</taxon>
        <taxon>Cebidae</taxon>
        <taxon>Callitrichinae</taxon>
        <taxon>Saguinus</taxon>
    </lineage>
</organism>
<reference evidence="4 5" key="1">
    <citation type="submission" date="2023-05" db="EMBL/GenBank/DDBJ databases">
        <title>B98-5 Cell Line De Novo Hybrid Assembly: An Optical Mapping Approach.</title>
        <authorList>
            <person name="Kananen K."/>
            <person name="Auerbach J.A."/>
            <person name="Kautto E."/>
            <person name="Blachly J.S."/>
        </authorList>
    </citation>
    <scope>NUCLEOTIDE SEQUENCE [LARGE SCALE GENOMIC DNA]</scope>
    <source>
        <strain evidence="4">B95-8</strain>
        <tissue evidence="4">Cell line</tissue>
    </source>
</reference>
<feature type="domain" description="Fibronectin type-III" evidence="3">
    <location>
        <begin position="1"/>
        <end position="90"/>
    </location>
</feature>
<keyword evidence="5" id="KW-1185">Reference proteome</keyword>
<dbReference type="InterPro" id="IPR013783">
    <property type="entry name" value="Ig-like_fold"/>
</dbReference>
<comment type="caution">
    <text evidence="4">The sequence shown here is derived from an EMBL/GenBank/DDBJ whole genome shotgun (WGS) entry which is preliminary data.</text>
</comment>
<evidence type="ECO:0000256" key="1">
    <source>
        <dbReference type="ARBA" id="ARBA00023157"/>
    </source>
</evidence>
<evidence type="ECO:0000313" key="4">
    <source>
        <dbReference type="EMBL" id="KAK2087117.1"/>
    </source>
</evidence>